<protein>
    <recommendedName>
        <fullName evidence="4">tRNA pseudouridine synthase A</fullName>
        <ecNumber evidence="4">5.4.99.12</ecNumber>
    </recommendedName>
    <alternativeName>
        <fullName evidence="4">tRNA pseudouridine(38-40) synthase</fullName>
    </alternativeName>
    <alternativeName>
        <fullName evidence="4">tRNA pseudouridylate synthase I</fullName>
    </alternativeName>
    <alternativeName>
        <fullName evidence="4">tRNA-uridine isomerase I</fullName>
    </alternativeName>
</protein>
<dbReference type="SUPFAM" id="SSF55120">
    <property type="entry name" value="Pseudouridine synthase"/>
    <property type="match status" value="1"/>
</dbReference>
<dbReference type="CDD" id="cd02570">
    <property type="entry name" value="PseudoU_synth_EcTruA"/>
    <property type="match status" value="1"/>
</dbReference>
<dbReference type="GO" id="GO:0003723">
    <property type="term" value="F:RNA binding"/>
    <property type="evidence" value="ECO:0007669"/>
    <property type="project" value="InterPro"/>
</dbReference>
<comment type="caution">
    <text evidence="4">Lacks conserved residue(s) required for the propagation of feature annotation.</text>
</comment>
<feature type="domain" description="Pseudouridine synthase I TruA alpha/beta" evidence="8">
    <location>
        <begin position="8"/>
        <end position="104"/>
    </location>
</feature>
<dbReference type="PANTHER" id="PTHR11142">
    <property type="entry name" value="PSEUDOURIDYLATE SYNTHASE"/>
    <property type="match status" value="1"/>
</dbReference>
<organism evidence="9 10">
    <name type="scientific">Candidatus Aquarickettsia rohweri</name>
    <dbReference type="NCBI Taxonomy" id="2602574"/>
    <lineage>
        <taxon>Bacteria</taxon>
        <taxon>Pseudomonadati</taxon>
        <taxon>Pseudomonadota</taxon>
        <taxon>Alphaproteobacteria</taxon>
        <taxon>Rickettsiales</taxon>
        <taxon>Candidatus Midichloriaceae</taxon>
        <taxon>Candidatus Aquarickettsia</taxon>
    </lineage>
</organism>
<evidence type="ECO:0000313" key="10">
    <source>
        <dbReference type="Proteomes" id="UP000279470"/>
    </source>
</evidence>
<sequence length="246" mass="28605">MLKYKITIEYEGTKYHGWQRQKNLDTIQGEIESALFKLTKKHILVYGASRTDSGVHSYGQVAHFEICNHYNIDEIQNAINYYLKPQKISIVNIELVKNIFHARFSKKKKHYIYKIINRKSPLTIQKNLAWHVILPLDINNMIEASKYMLGTFDFTSFRASGCQSNSPIKTIDSIKIIKNNNEINLIFTAESFLYNQIRIMVGTLKDFGTKQLNPSYMKEIISAKNRKFAGETAPSFGLYLDEIHYY</sequence>
<feature type="active site" description="Nucleophile" evidence="4 5">
    <location>
        <position position="52"/>
    </location>
</feature>
<dbReference type="Gene3D" id="3.30.70.580">
    <property type="entry name" value="Pseudouridine synthase I, catalytic domain, N-terminal subdomain"/>
    <property type="match status" value="1"/>
</dbReference>
<comment type="similarity">
    <text evidence="1 4 7">Belongs to the tRNA pseudouridine synthase TruA family.</text>
</comment>
<gene>
    <name evidence="4 9" type="primary">truA</name>
    <name evidence="9" type="ORF">EIC27_02170</name>
</gene>
<feature type="domain" description="Pseudouridine synthase I TruA alpha/beta" evidence="8">
    <location>
        <begin position="144"/>
        <end position="245"/>
    </location>
</feature>
<keyword evidence="10" id="KW-1185">Reference proteome</keyword>
<dbReference type="RefSeq" id="WP_126044516.1">
    <property type="nucleotide sequence ID" value="NZ_RXFM01000019.1"/>
</dbReference>
<evidence type="ECO:0000256" key="4">
    <source>
        <dbReference type="HAMAP-Rule" id="MF_00171"/>
    </source>
</evidence>
<dbReference type="EMBL" id="RXFM01000019">
    <property type="protein sequence ID" value="RST69976.1"/>
    <property type="molecule type" value="Genomic_DNA"/>
</dbReference>
<dbReference type="NCBIfam" id="TIGR00071">
    <property type="entry name" value="hisT_truA"/>
    <property type="match status" value="1"/>
</dbReference>
<evidence type="ECO:0000256" key="6">
    <source>
        <dbReference type="PIRSR" id="PIRSR001430-2"/>
    </source>
</evidence>
<accession>A0A3R9ZBH6</accession>
<feature type="binding site" evidence="4 6">
    <location>
        <position position="111"/>
    </location>
    <ligand>
        <name>substrate</name>
    </ligand>
</feature>
<dbReference type="Gene3D" id="3.30.70.660">
    <property type="entry name" value="Pseudouridine synthase I, catalytic domain, C-terminal subdomain"/>
    <property type="match status" value="1"/>
</dbReference>
<dbReference type="InterPro" id="IPR020097">
    <property type="entry name" value="PsdUridine_synth_TruA_a/b_dom"/>
</dbReference>
<comment type="function">
    <text evidence="4">Formation of pseudouridine at positions 38, 39 and 40 in the anticodon stem and loop of transfer RNAs.</text>
</comment>
<dbReference type="GO" id="GO:0160147">
    <property type="term" value="F:tRNA pseudouridine(38-40) synthase activity"/>
    <property type="evidence" value="ECO:0007669"/>
    <property type="project" value="UniProtKB-EC"/>
</dbReference>
<dbReference type="Proteomes" id="UP000279470">
    <property type="component" value="Unassembled WGS sequence"/>
</dbReference>
<dbReference type="AlphaFoldDB" id="A0A3R9ZBH6"/>
<evidence type="ECO:0000256" key="1">
    <source>
        <dbReference type="ARBA" id="ARBA00009375"/>
    </source>
</evidence>
<dbReference type="HAMAP" id="MF_00171">
    <property type="entry name" value="TruA"/>
    <property type="match status" value="1"/>
</dbReference>
<dbReference type="InterPro" id="IPR001406">
    <property type="entry name" value="PsdUridine_synth_TruA"/>
</dbReference>
<dbReference type="Pfam" id="PF01416">
    <property type="entry name" value="PseudoU_synth_1"/>
    <property type="match status" value="2"/>
</dbReference>
<dbReference type="InterPro" id="IPR020094">
    <property type="entry name" value="TruA/RsuA/RluB/E/F_N"/>
</dbReference>
<proteinExistence type="inferred from homology"/>
<evidence type="ECO:0000256" key="2">
    <source>
        <dbReference type="ARBA" id="ARBA00022694"/>
    </source>
</evidence>
<name>A0A3R9ZBH6_9RICK</name>
<keyword evidence="2 4" id="KW-0819">tRNA processing</keyword>
<dbReference type="InterPro" id="IPR020103">
    <property type="entry name" value="PsdUridine_synth_cat_dom_sf"/>
</dbReference>
<comment type="subunit">
    <text evidence="4">Homodimer.</text>
</comment>
<evidence type="ECO:0000256" key="5">
    <source>
        <dbReference type="PIRSR" id="PIRSR001430-1"/>
    </source>
</evidence>
<keyword evidence="3 4" id="KW-0413">Isomerase</keyword>
<dbReference type="PANTHER" id="PTHR11142:SF0">
    <property type="entry name" value="TRNA PSEUDOURIDINE SYNTHASE-LIKE 1"/>
    <property type="match status" value="1"/>
</dbReference>
<dbReference type="GO" id="GO:0031119">
    <property type="term" value="P:tRNA pseudouridine synthesis"/>
    <property type="evidence" value="ECO:0007669"/>
    <property type="project" value="UniProtKB-UniRule"/>
</dbReference>
<dbReference type="InterPro" id="IPR020095">
    <property type="entry name" value="PsdUridine_synth_TruA_C"/>
</dbReference>
<reference evidence="10" key="1">
    <citation type="submission" date="2018-11" db="EMBL/GenBank/DDBJ databases">
        <title>Phylogenetic, genomic, and biogeographic characterization of a novel and ubiquitous marine invertebrate-associated Rickettsiales parasite, Candidatus Marinoinvertebrata rohwerii, gen. nov., sp. nov.</title>
        <authorList>
            <person name="Klinges J.G."/>
            <person name="Rosales S.M."/>
            <person name="Mcminds R."/>
            <person name="Shaver E.C."/>
            <person name="Shantz A."/>
            <person name="Peters E.C."/>
            <person name="Burkepile D.E."/>
            <person name="Silliman B.R."/>
            <person name="Vega Thurber R.L."/>
        </authorList>
    </citation>
    <scope>NUCLEOTIDE SEQUENCE [LARGE SCALE GENOMIC DNA]</scope>
    <source>
        <strain evidence="10">a_cerv_44</strain>
    </source>
</reference>
<evidence type="ECO:0000256" key="3">
    <source>
        <dbReference type="ARBA" id="ARBA00023235"/>
    </source>
</evidence>
<comment type="caution">
    <text evidence="9">The sequence shown here is derived from an EMBL/GenBank/DDBJ whole genome shotgun (WGS) entry which is preliminary data.</text>
</comment>
<dbReference type="FunFam" id="3.30.70.580:FF:000001">
    <property type="entry name" value="tRNA pseudouridine synthase A"/>
    <property type="match status" value="1"/>
</dbReference>
<dbReference type="PIRSF" id="PIRSF001430">
    <property type="entry name" value="tRNA_psdUrid_synth"/>
    <property type="match status" value="1"/>
</dbReference>
<dbReference type="OrthoDB" id="9811823at2"/>
<dbReference type="EC" id="5.4.99.12" evidence="4"/>
<evidence type="ECO:0000259" key="8">
    <source>
        <dbReference type="Pfam" id="PF01416"/>
    </source>
</evidence>
<comment type="catalytic activity">
    <reaction evidence="4 7">
        <text>uridine(38/39/40) in tRNA = pseudouridine(38/39/40) in tRNA</text>
        <dbReference type="Rhea" id="RHEA:22376"/>
        <dbReference type="Rhea" id="RHEA-COMP:10085"/>
        <dbReference type="Rhea" id="RHEA-COMP:10087"/>
        <dbReference type="ChEBI" id="CHEBI:65314"/>
        <dbReference type="ChEBI" id="CHEBI:65315"/>
        <dbReference type="EC" id="5.4.99.12"/>
    </reaction>
</comment>
<evidence type="ECO:0000313" key="9">
    <source>
        <dbReference type="EMBL" id="RST69976.1"/>
    </source>
</evidence>
<evidence type="ECO:0000256" key="7">
    <source>
        <dbReference type="RuleBase" id="RU003792"/>
    </source>
</evidence>